<reference evidence="1" key="1">
    <citation type="submission" date="2023-03" db="EMBL/GenBank/DDBJ databases">
        <title>Chromosome-scale reference genome and RAD-based genetic map of yellow starthistle (Centaurea solstitialis) reveal putative structural variation and QTLs associated with invader traits.</title>
        <authorList>
            <person name="Reatini B."/>
            <person name="Cang F.A."/>
            <person name="Jiang Q."/>
            <person name="Mckibben M.T.W."/>
            <person name="Barker M.S."/>
            <person name="Rieseberg L.H."/>
            <person name="Dlugosch K.M."/>
        </authorList>
    </citation>
    <scope>NUCLEOTIDE SEQUENCE</scope>
    <source>
        <strain evidence="1">CAN-66</strain>
        <tissue evidence="1">Leaf</tissue>
    </source>
</reference>
<dbReference type="InterPro" id="IPR021109">
    <property type="entry name" value="Peptidase_aspartic_dom_sf"/>
</dbReference>
<dbReference type="Pfam" id="PF08284">
    <property type="entry name" value="RVP_2"/>
    <property type="match status" value="1"/>
</dbReference>
<dbReference type="GO" id="GO:0004190">
    <property type="term" value="F:aspartic-type endopeptidase activity"/>
    <property type="evidence" value="ECO:0007669"/>
    <property type="project" value="InterPro"/>
</dbReference>
<accession>A0AA38WIH7</accession>
<dbReference type="CDD" id="cd00303">
    <property type="entry name" value="retropepsin_like"/>
    <property type="match status" value="1"/>
</dbReference>
<dbReference type="GO" id="GO:0006508">
    <property type="term" value="P:proteolysis"/>
    <property type="evidence" value="ECO:0007669"/>
    <property type="project" value="InterPro"/>
</dbReference>
<dbReference type="InterPro" id="IPR032567">
    <property type="entry name" value="RTL1-rel"/>
</dbReference>
<protein>
    <submittedName>
        <fullName evidence="1">Uncharacterized protein</fullName>
    </submittedName>
</protein>
<evidence type="ECO:0000313" key="2">
    <source>
        <dbReference type="Proteomes" id="UP001172457"/>
    </source>
</evidence>
<dbReference type="Gene3D" id="2.40.70.10">
    <property type="entry name" value="Acid Proteases"/>
    <property type="match status" value="1"/>
</dbReference>
<proteinExistence type="predicted"/>
<comment type="caution">
    <text evidence="1">The sequence shown here is derived from an EMBL/GenBank/DDBJ whole genome shotgun (WGS) entry which is preliminary data.</text>
</comment>
<dbReference type="PANTHER" id="PTHR15503:SF42">
    <property type="entry name" value="ZINC FINGER, CCHC-TYPE, RETROTRANSPOSON GAG DOMAIN, ASPARTIC PEPTIDASE DOMAIN PROTEIN-RELATED"/>
    <property type="match status" value="1"/>
</dbReference>
<sequence>MYISSLLTPKPALVLFDTGATWSYVSHKFCKDFQIELGKLDRPVTIDVAEEKVRVVERVHRGCTIDIFGVQFSINLIPVPMSGIDVVVGIDWMFLSRSTTEVAGQLVRIQNLSGGELIVYGKKPESLKHSGSIEGVPSGPGSRKLRCGSTTRNFSSIDFGDEIPLSPIRKLAH</sequence>
<dbReference type="PROSITE" id="PS00141">
    <property type="entry name" value="ASP_PROTEASE"/>
    <property type="match status" value="1"/>
</dbReference>
<evidence type="ECO:0000313" key="1">
    <source>
        <dbReference type="EMBL" id="KAJ9551149.1"/>
    </source>
</evidence>
<dbReference type="InterPro" id="IPR001969">
    <property type="entry name" value="Aspartic_peptidase_AS"/>
</dbReference>
<dbReference type="PANTHER" id="PTHR15503">
    <property type="entry name" value="LDOC1 RELATED"/>
    <property type="match status" value="1"/>
</dbReference>
<gene>
    <name evidence="1" type="ORF">OSB04_015194</name>
</gene>
<name>A0AA38WIH7_9ASTR</name>
<organism evidence="1 2">
    <name type="scientific">Centaurea solstitialis</name>
    <name type="common">yellow star-thistle</name>
    <dbReference type="NCBI Taxonomy" id="347529"/>
    <lineage>
        <taxon>Eukaryota</taxon>
        <taxon>Viridiplantae</taxon>
        <taxon>Streptophyta</taxon>
        <taxon>Embryophyta</taxon>
        <taxon>Tracheophyta</taxon>
        <taxon>Spermatophyta</taxon>
        <taxon>Magnoliopsida</taxon>
        <taxon>eudicotyledons</taxon>
        <taxon>Gunneridae</taxon>
        <taxon>Pentapetalae</taxon>
        <taxon>asterids</taxon>
        <taxon>campanulids</taxon>
        <taxon>Asterales</taxon>
        <taxon>Asteraceae</taxon>
        <taxon>Carduoideae</taxon>
        <taxon>Cardueae</taxon>
        <taxon>Centaureinae</taxon>
        <taxon>Centaurea</taxon>
    </lineage>
</organism>
<keyword evidence="2" id="KW-1185">Reference proteome</keyword>
<dbReference type="EMBL" id="JARYMX010000004">
    <property type="protein sequence ID" value="KAJ9551149.1"/>
    <property type="molecule type" value="Genomic_DNA"/>
</dbReference>
<dbReference type="SUPFAM" id="SSF50630">
    <property type="entry name" value="Acid proteases"/>
    <property type="match status" value="1"/>
</dbReference>
<dbReference type="Proteomes" id="UP001172457">
    <property type="component" value="Chromosome 4"/>
</dbReference>
<dbReference type="AlphaFoldDB" id="A0AA38WIH7"/>